<dbReference type="InterPro" id="IPR011990">
    <property type="entry name" value="TPR-like_helical_dom_sf"/>
</dbReference>
<gene>
    <name evidence="1" type="ORF">GCM10022216_09610</name>
</gene>
<evidence type="ECO:0000313" key="1">
    <source>
        <dbReference type="EMBL" id="GAA4135581.1"/>
    </source>
</evidence>
<accession>A0ABP7YFS5</accession>
<dbReference type="InterPro" id="IPR019734">
    <property type="entry name" value="TPR_rpt"/>
</dbReference>
<evidence type="ECO:0000313" key="2">
    <source>
        <dbReference type="Proteomes" id="UP001500101"/>
    </source>
</evidence>
<protein>
    <recommendedName>
        <fullName evidence="3">Tetratricopeptide repeat protein</fullName>
    </recommendedName>
</protein>
<comment type="caution">
    <text evidence="1">The sequence shown here is derived from an EMBL/GenBank/DDBJ whole genome shotgun (WGS) entry which is preliminary data.</text>
</comment>
<dbReference type="Proteomes" id="UP001500101">
    <property type="component" value="Unassembled WGS sequence"/>
</dbReference>
<dbReference type="SMART" id="SM00028">
    <property type="entry name" value="TPR"/>
    <property type="match status" value="5"/>
</dbReference>
<dbReference type="Gene3D" id="3.40.390.10">
    <property type="entry name" value="Collagenase (Catalytic Domain)"/>
    <property type="match status" value="1"/>
</dbReference>
<reference evidence="2" key="1">
    <citation type="journal article" date="2019" name="Int. J. Syst. Evol. Microbiol.">
        <title>The Global Catalogue of Microorganisms (GCM) 10K type strain sequencing project: providing services to taxonomists for standard genome sequencing and annotation.</title>
        <authorList>
            <consortium name="The Broad Institute Genomics Platform"/>
            <consortium name="The Broad Institute Genome Sequencing Center for Infectious Disease"/>
            <person name="Wu L."/>
            <person name="Ma J."/>
        </authorList>
    </citation>
    <scope>NUCLEOTIDE SEQUENCE [LARGE SCALE GENOMIC DNA]</scope>
    <source>
        <strain evidence="2">JCM 16704</strain>
    </source>
</reference>
<keyword evidence="2" id="KW-1185">Reference proteome</keyword>
<dbReference type="SUPFAM" id="SSF55486">
    <property type="entry name" value="Metalloproteases ('zincins'), catalytic domain"/>
    <property type="match status" value="1"/>
</dbReference>
<organism evidence="1 2">
    <name type="scientific">Sphingobacterium kyonggiense</name>
    <dbReference type="NCBI Taxonomy" id="714075"/>
    <lineage>
        <taxon>Bacteria</taxon>
        <taxon>Pseudomonadati</taxon>
        <taxon>Bacteroidota</taxon>
        <taxon>Sphingobacteriia</taxon>
        <taxon>Sphingobacteriales</taxon>
        <taxon>Sphingobacteriaceae</taxon>
        <taxon>Sphingobacterium</taxon>
    </lineage>
</organism>
<dbReference type="Gene3D" id="1.25.40.10">
    <property type="entry name" value="Tetratricopeptide repeat domain"/>
    <property type="match status" value="2"/>
</dbReference>
<proteinExistence type="predicted"/>
<dbReference type="RefSeq" id="WP_344673477.1">
    <property type="nucleotide sequence ID" value="NZ_BAAAZI010000006.1"/>
</dbReference>
<evidence type="ECO:0008006" key="3">
    <source>
        <dbReference type="Google" id="ProtNLM"/>
    </source>
</evidence>
<dbReference type="InterPro" id="IPR024079">
    <property type="entry name" value="MetalloPept_cat_dom_sf"/>
</dbReference>
<dbReference type="EMBL" id="BAAAZI010000006">
    <property type="protein sequence ID" value="GAA4135581.1"/>
    <property type="molecule type" value="Genomic_DNA"/>
</dbReference>
<sequence length="959" mass="110583">MRISLIVFALFFILQQGRGQGLELVNDPKGAKLYLSVARAKASEAFRTKSQPAYQSLNQLLDLGDWEYVEKPLVSNKDLKPVERALLSAKLHWLRNDFQAAESDLKKLSSQDQTDYRVQRSFAQLKIEAWELETAEQMAKQLLAKKPNDVETELVLGRALMLQKKYKETLDLAHAMIKHNPQEAAGYFLKADVNFWNQNPKEAEVALVEGLKLNPLNADARFYYGYAIWRRIDATQLNDMVAQWELALLINPMHFQSHWHLGNGHTNLTYADYVDAKEKEIRKELEIADSLFTANNIQGSFKVIQQVSNKFPNSVLPAMHEASLLYGDFDAQDRKSRLDKSEKLFLDILKKKNHYGPAHNGLAAVIKSKRIPYLKTYSKIMQELRNPKISNMEDFLEIFPDVAYYPGNVAKGMAWNQLYTSTVYFPFLVKQHRLFVIPPLHVDLALAMKSPYFRFNSTFDNRQWMDIRGVGSGAAAIEYVERGAFEERNVLLHEYVHLFHGQVLTDGQNRKIKVLYYNAMKNGLTLDYYSQNNESEYFAQTYPAYFEKVKVHPLDFKSMNTLSDLKGRDPEMYAFLDDLISKEKAYLAGDKKAMASNWSQVYLNLANYAARNDYQEAFRLLDTALQHDKKYLPAILAYADILAEQKQFDLAKTRIEEAKQINDKYAPIYLSEGKLMSIQFPQKRNELAQLYQKAYDLETDYMEKARVSSLLRNFFFQGGQLKEALAVADEYVKNGSEISTYLRDRKDDARSFAAWQRALLGDESHIKQLAYLAGQKPQNYSIRTQYVEVLLANQQTDEAIKNLKEVYRTLQATQVGRADFELLLFAAYIQKEDKANIQEYLNKLTGTHVDPIRLSPLNNLRLVRLLLQIGEQQKAKDLYKTIKKESGLFYRASDSLTQAMLLKVNGKQDEGLKSLKAALDIYPYQIEAYQIYNSWFNNQPASKNNNKKIKIDINNPQKI</sequence>
<name>A0ABP7YFS5_9SPHI</name>
<dbReference type="Pfam" id="PF14559">
    <property type="entry name" value="TPR_19"/>
    <property type="match status" value="1"/>
</dbReference>
<dbReference type="SUPFAM" id="SSF48452">
    <property type="entry name" value="TPR-like"/>
    <property type="match status" value="2"/>
</dbReference>